<evidence type="ECO:0000313" key="1">
    <source>
        <dbReference type="EMBL" id="TWD79039.1"/>
    </source>
</evidence>
<sequence length="131" mass="14994">MTDERPIKPPVDLARGPLPVRILKTLWTLVLRIFRVPPVPPVKCVPDPRIAALPPPPAWARRSDTTTPRCLHCKVQLRPLELEVPEPYGRWIRYGCITRTCPVCQGPCRHQQRVFQPHHWQSGPPGQIARL</sequence>
<dbReference type="AlphaFoldDB" id="A0A561BJI5"/>
<accession>A0A561BJI5</accession>
<organism evidence="1 2">
    <name type="scientific">Kribbella amoyensis</name>
    <dbReference type="NCBI Taxonomy" id="996641"/>
    <lineage>
        <taxon>Bacteria</taxon>
        <taxon>Bacillati</taxon>
        <taxon>Actinomycetota</taxon>
        <taxon>Actinomycetes</taxon>
        <taxon>Propionibacteriales</taxon>
        <taxon>Kribbellaceae</taxon>
        <taxon>Kribbella</taxon>
    </lineage>
</organism>
<dbReference type="Proteomes" id="UP000318380">
    <property type="component" value="Unassembled WGS sequence"/>
</dbReference>
<protein>
    <submittedName>
        <fullName evidence="1">Uncharacterized protein</fullName>
    </submittedName>
</protein>
<keyword evidence="2" id="KW-1185">Reference proteome</keyword>
<name>A0A561BJI5_9ACTN</name>
<dbReference type="EMBL" id="VIVK01000001">
    <property type="protein sequence ID" value="TWD79039.1"/>
    <property type="molecule type" value="Genomic_DNA"/>
</dbReference>
<comment type="caution">
    <text evidence="1">The sequence shown here is derived from an EMBL/GenBank/DDBJ whole genome shotgun (WGS) entry which is preliminary data.</text>
</comment>
<reference evidence="1 2" key="1">
    <citation type="submission" date="2019-06" db="EMBL/GenBank/DDBJ databases">
        <title>Sequencing the genomes of 1000 actinobacteria strains.</title>
        <authorList>
            <person name="Klenk H.-P."/>
        </authorList>
    </citation>
    <scope>NUCLEOTIDE SEQUENCE [LARGE SCALE GENOMIC DNA]</scope>
    <source>
        <strain evidence="1 2">DSM 24683</strain>
    </source>
</reference>
<proteinExistence type="predicted"/>
<gene>
    <name evidence="1" type="ORF">FB561_0089</name>
</gene>
<evidence type="ECO:0000313" key="2">
    <source>
        <dbReference type="Proteomes" id="UP000318380"/>
    </source>
</evidence>